<gene>
    <name evidence="3" type="ORF">HK105_201342</name>
</gene>
<evidence type="ECO:0000313" key="3">
    <source>
        <dbReference type="EMBL" id="KAL2919072.1"/>
    </source>
</evidence>
<organism evidence="3 4">
    <name type="scientific">Polyrhizophydium stewartii</name>
    <dbReference type="NCBI Taxonomy" id="2732419"/>
    <lineage>
        <taxon>Eukaryota</taxon>
        <taxon>Fungi</taxon>
        <taxon>Fungi incertae sedis</taxon>
        <taxon>Chytridiomycota</taxon>
        <taxon>Chytridiomycota incertae sedis</taxon>
        <taxon>Chytridiomycetes</taxon>
        <taxon>Rhizophydiales</taxon>
        <taxon>Rhizophydiales incertae sedis</taxon>
        <taxon>Polyrhizophydium</taxon>
    </lineage>
</organism>
<dbReference type="EMBL" id="JADGIZ020000004">
    <property type="protein sequence ID" value="KAL2919072.1"/>
    <property type="molecule type" value="Genomic_DNA"/>
</dbReference>
<proteinExistence type="predicted"/>
<dbReference type="SUPFAM" id="SSF56281">
    <property type="entry name" value="Metallo-hydrolase/oxidoreductase"/>
    <property type="match status" value="1"/>
</dbReference>
<dbReference type="InterPro" id="IPR044528">
    <property type="entry name" value="POD-like_MBL-fold"/>
</dbReference>
<dbReference type="PANTHER" id="PTHR43084">
    <property type="entry name" value="PERSULFIDE DIOXYGENASE ETHE1"/>
    <property type="match status" value="1"/>
</dbReference>
<accession>A0ABR4NHQ4</accession>
<dbReference type="Gene3D" id="3.60.15.10">
    <property type="entry name" value="Ribonuclease Z/Hydroxyacylglutathione hydrolase-like"/>
    <property type="match status" value="1"/>
</dbReference>
<feature type="domain" description="Metallo-beta-lactamase" evidence="2">
    <location>
        <begin position="24"/>
        <end position="218"/>
    </location>
</feature>
<name>A0ABR4NHQ4_9FUNG</name>
<dbReference type="SMART" id="SM00849">
    <property type="entry name" value="Lactamase_B"/>
    <property type="match status" value="1"/>
</dbReference>
<dbReference type="Pfam" id="PF00753">
    <property type="entry name" value="Lactamase_B"/>
    <property type="match status" value="1"/>
</dbReference>
<dbReference type="CDD" id="cd07724">
    <property type="entry name" value="POD-like_MBL-fold"/>
    <property type="match status" value="1"/>
</dbReference>
<reference evidence="3 4" key="1">
    <citation type="submission" date="2023-09" db="EMBL/GenBank/DDBJ databases">
        <title>Pangenome analysis of Batrachochytrium dendrobatidis and related Chytrids.</title>
        <authorList>
            <person name="Yacoub M.N."/>
            <person name="Stajich J.E."/>
            <person name="James T.Y."/>
        </authorList>
    </citation>
    <scope>NUCLEOTIDE SEQUENCE [LARGE SCALE GENOMIC DNA]</scope>
    <source>
        <strain evidence="3 4">JEL0888</strain>
    </source>
</reference>
<evidence type="ECO:0000259" key="2">
    <source>
        <dbReference type="SMART" id="SM00849"/>
    </source>
</evidence>
<evidence type="ECO:0000313" key="4">
    <source>
        <dbReference type="Proteomes" id="UP001527925"/>
    </source>
</evidence>
<protein>
    <recommendedName>
        <fullName evidence="2">Metallo-beta-lactamase domain-containing protein</fullName>
    </recommendedName>
</protein>
<dbReference type="PANTHER" id="PTHR43084:SF1">
    <property type="entry name" value="PERSULFIDE DIOXYGENASE ETHE1, MITOCHONDRIAL"/>
    <property type="match status" value="1"/>
</dbReference>
<dbReference type="Proteomes" id="UP001527925">
    <property type="component" value="Unassembled WGS sequence"/>
</dbReference>
<dbReference type="InterPro" id="IPR001279">
    <property type="entry name" value="Metallo-B-lactamas"/>
</dbReference>
<dbReference type="InterPro" id="IPR036866">
    <property type="entry name" value="RibonucZ/Hydroxyglut_hydro"/>
</dbReference>
<keyword evidence="1" id="KW-0479">Metal-binding</keyword>
<comment type="caution">
    <text evidence="3">The sequence shown here is derived from an EMBL/GenBank/DDBJ whole genome shotgun (WGS) entry which is preliminary data.</text>
</comment>
<evidence type="ECO:0000256" key="1">
    <source>
        <dbReference type="ARBA" id="ARBA00022723"/>
    </source>
</evidence>
<keyword evidence="4" id="KW-1185">Reference proteome</keyword>
<sequence length="305" mass="33446">MGFADTTSAAAATAQVKPFFDKETCTCQFVVWDADTRRAAVIDPVLDFDMASGKLSTTNAQSLIAFVREQGLSVDFILETHVHADHLTSSQYIKKHLGGTAQICIGEGITKVQDTFRRIYGLGDSFPCDGSQFDRLLKDNDELPLGSMTIRVMHSPGHTPDHLAYLIGDALFVGDSLFMPDVGSARCDFPGGSATTLFASVHKRFWTLPDTTRVFVGHDYPSGRDAQWVATIGEQKRTNKHVNAAVSESEFVAMRTARDSTLSAPRLLHYSLQVNMRAGKFDVDPDSGDLALLVRVPLRIPKAMF</sequence>
<dbReference type="InterPro" id="IPR051682">
    <property type="entry name" value="Mito_Persulfide_Diox"/>
</dbReference>